<evidence type="ECO:0000313" key="2">
    <source>
        <dbReference type="Proteomes" id="UP000789920"/>
    </source>
</evidence>
<gene>
    <name evidence="1" type="ORF">RPERSI_LOCUS16156</name>
</gene>
<organism evidence="1 2">
    <name type="scientific">Racocetra persica</name>
    <dbReference type="NCBI Taxonomy" id="160502"/>
    <lineage>
        <taxon>Eukaryota</taxon>
        <taxon>Fungi</taxon>
        <taxon>Fungi incertae sedis</taxon>
        <taxon>Mucoromycota</taxon>
        <taxon>Glomeromycotina</taxon>
        <taxon>Glomeromycetes</taxon>
        <taxon>Diversisporales</taxon>
        <taxon>Gigasporaceae</taxon>
        <taxon>Racocetra</taxon>
    </lineage>
</organism>
<evidence type="ECO:0000313" key="1">
    <source>
        <dbReference type="EMBL" id="CAG8768885.1"/>
    </source>
</evidence>
<protein>
    <submittedName>
        <fullName evidence="1">17533_t:CDS:1</fullName>
    </submittedName>
</protein>
<accession>A0ACA9QXZ1</accession>
<reference evidence="1" key="1">
    <citation type="submission" date="2021-06" db="EMBL/GenBank/DDBJ databases">
        <authorList>
            <person name="Kallberg Y."/>
            <person name="Tangrot J."/>
            <person name="Rosling A."/>
        </authorList>
    </citation>
    <scope>NUCLEOTIDE SEQUENCE</scope>
    <source>
        <strain evidence="1">MA461A</strain>
    </source>
</reference>
<proteinExistence type="predicted"/>
<comment type="caution">
    <text evidence="1">The sequence shown here is derived from an EMBL/GenBank/DDBJ whole genome shotgun (WGS) entry which is preliminary data.</text>
</comment>
<sequence length="148" mass="16902">MADNQKQNKQPDYEVQKTQLSGQLKRIQQLLKNKTEQNAQLQTNYNALLKKLTNLAPDVNAAVKKALQESQPLFEDALKKSLENLNIAKDIKDIKEAVDKIDNEDLKKIINEKTQSIETKIENINISELPKPPDVDLSELLKEAREIQ</sequence>
<name>A0ACA9QXZ1_9GLOM</name>
<dbReference type="EMBL" id="CAJVQC010039603">
    <property type="protein sequence ID" value="CAG8768885.1"/>
    <property type="molecule type" value="Genomic_DNA"/>
</dbReference>
<dbReference type="Proteomes" id="UP000789920">
    <property type="component" value="Unassembled WGS sequence"/>
</dbReference>
<keyword evidence="2" id="KW-1185">Reference proteome</keyword>